<dbReference type="AlphaFoldDB" id="A0AA49JGY1"/>
<evidence type="ECO:0000256" key="5">
    <source>
        <dbReference type="ARBA" id="ARBA00023237"/>
    </source>
</evidence>
<proteinExistence type="inferred from homology"/>
<sequence>MKRLFSLIILTLALYSCSEDFLDKQPEDILSSDAFYNNPEEIKAGLMAVYEPLQQIYNRQDKDNRRGLPEYLSIISDDGRDSYWQTNDYLFKKTSSDSHTNFWEHHYKMIVNANNIIDVIDNFEPKSAADEATVLAYRGEASFLRGLAYFNLVRLYGAVPKVVERFENPNDAIGIGRTPVDEIYNTVIIPDLEYAVSNCLVKGNAELAGEEARATKGAALTMLGKVYLTLGDHAKAAESLKKLIVDQEAGSYSLLADYSAIHAFDNKFNDESIFEVNFNAAAGQPSFLFKWMSNENGYRFGIASGGGPVVMFNLMHEFVDDKDWINDQPDWSRYTATLDSGLLPGGRPEIQGWPSKFTPEKSTLAQYDVVGTDNNYMITRYADALLMYGEALAGMNQKEEAIRYFNMVRERAGLNGLTADQLDIEQILHERRLELAFEGHRYFDLVRTGKAAEYISRALMTVVDYDDQIFTTQPIEEYQLILPIPVSEIEKDATLTQNPGY</sequence>
<dbReference type="Pfam" id="PF07980">
    <property type="entry name" value="SusD_RagB"/>
    <property type="match status" value="1"/>
</dbReference>
<reference evidence="8" key="2">
    <citation type="journal article" date="2024" name="Antonie Van Leeuwenhoek">
        <title>Roseihalotalea indica gen. nov., sp. nov., a halophilic Bacteroidetes from mesopelagic Southwest Indian Ocean with higher carbohydrate metabolic potential.</title>
        <authorList>
            <person name="Chen B."/>
            <person name="Zhang M."/>
            <person name="Lin D."/>
            <person name="Ye J."/>
            <person name="Tang K."/>
        </authorList>
    </citation>
    <scope>NUCLEOTIDE SEQUENCE</scope>
    <source>
        <strain evidence="8">TK19036</strain>
    </source>
</reference>
<keyword evidence="5" id="KW-0998">Cell outer membrane</keyword>
<dbReference type="CDD" id="cd08977">
    <property type="entry name" value="SusD"/>
    <property type="match status" value="1"/>
</dbReference>
<dbReference type="InterPro" id="IPR033985">
    <property type="entry name" value="SusD-like_N"/>
</dbReference>
<keyword evidence="4" id="KW-0472">Membrane</keyword>
<dbReference type="PROSITE" id="PS51257">
    <property type="entry name" value="PROKAR_LIPOPROTEIN"/>
    <property type="match status" value="1"/>
</dbReference>
<dbReference type="SUPFAM" id="SSF48452">
    <property type="entry name" value="TPR-like"/>
    <property type="match status" value="1"/>
</dbReference>
<feature type="domain" description="SusD-like N-terminal" evidence="7">
    <location>
        <begin position="20"/>
        <end position="228"/>
    </location>
</feature>
<dbReference type="Gene3D" id="1.25.40.390">
    <property type="match status" value="1"/>
</dbReference>
<evidence type="ECO:0000313" key="8">
    <source>
        <dbReference type="EMBL" id="WKN37300.1"/>
    </source>
</evidence>
<comment type="similarity">
    <text evidence="2">Belongs to the SusD family.</text>
</comment>
<dbReference type="Pfam" id="PF14322">
    <property type="entry name" value="SusD-like_3"/>
    <property type="match status" value="1"/>
</dbReference>
<dbReference type="InterPro" id="IPR011990">
    <property type="entry name" value="TPR-like_helical_dom_sf"/>
</dbReference>
<evidence type="ECO:0000256" key="4">
    <source>
        <dbReference type="ARBA" id="ARBA00023136"/>
    </source>
</evidence>
<organism evidence="8">
    <name type="scientific">Roseihalotalea indica</name>
    <dbReference type="NCBI Taxonomy" id="2867963"/>
    <lineage>
        <taxon>Bacteria</taxon>
        <taxon>Pseudomonadati</taxon>
        <taxon>Bacteroidota</taxon>
        <taxon>Cytophagia</taxon>
        <taxon>Cytophagales</taxon>
        <taxon>Catalimonadaceae</taxon>
        <taxon>Roseihalotalea</taxon>
    </lineage>
</organism>
<feature type="domain" description="RagB/SusD" evidence="6">
    <location>
        <begin position="346"/>
        <end position="501"/>
    </location>
</feature>
<evidence type="ECO:0000256" key="1">
    <source>
        <dbReference type="ARBA" id="ARBA00004442"/>
    </source>
</evidence>
<evidence type="ECO:0000256" key="3">
    <source>
        <dbReference type="ARBA" id="ARBA00022729"/>
    </source>
</evidence>
<evidence type="ECO:0000259" key="6">
    <source>
        <dbReference type="Pfam" id="PF07980"/>
    </source>
</evidence>
<evidence type="ECO:0000256" key="2">
    <source>
        <dbReference type="ARBA" id="ARBA00006275"/>
    </source>
</evidence>
<dbReference type="GO" id="GO:0009279">
    <property type="term" value="C:cell outer membrane"/>
    <property type="evidence" value="ECO:0007669"/>
    <property type="project" value="UniProtKB-SubCell"/>
</dbReference>
<keyword evidence="3" id="KW-0732">Signal</keyword>
<evidence type="ECO:0000259" key="7">
    <source>
        <dbReference type="Pfam" id="PF14322"/>
    </source>
</evidence>
<accession>A0AA49JGY1</accession>
<dbReference type="InterPro" id="IPR012944">
    <property type="entry name" value="SusD_RagB_dom"/>
</dbReference>
<comment type="subcellular location">
    <subcellularLocation>
        <location evidence="1">Cell outer membrane</location>
    </subcellularLocation>
</comment>
<reference evidence="8" key="1">
    <citation type="journal article" date="2023" name="Comput. Struct. Biotechnol. J.">
        <title>Discovery of a novel marine Bacteroidetes with a rich repertoire of carbohydrate-active enzymes.</title>
        <authorList>
            <person name="Chen B."/>
            <person name="Liu G."/>
            <person name="Chen Q."/>
            <person name="Wang H."/>
            <person name="Liu L."/>
            <person name="Tang K."/>
        </authorList>
    </citation>
    <scope>NUCLEOTIDE SEQUENCE</scope>
    <source>
        <strain evidence="8">TK19036</strain>
    </source>
</reference>
<protein>
    <submittedName>
        <fullName evidence="8">RagB/SusD family nutrient uptake outer membrane protein</fullName>
    </submittedName>
</protein>
<name>A0AA49JGY1_9BACT</name>
<gene>
    <name evidence="8" type="ORF">K4G66_01080</name>
</gene>
<dbReference type="EMBL" id="CP120682">
    <property type="protein sequence ID" value="WKN37300.1"/>
    <property type="molecule type" value="Genomic_DNA"/>
</dbReference>